<feature type="compositionally biased region" description="Polar residues" evidence="9">
    <location>
        <begin position="178"/>
        <end position="192"/>
    </location>
</feature>
<keyword evidence="11" id="KW-1185">Reference proteome</keyword>
<feature type="compositionally biased region" description="Polar residues" evidence="9">
    <location>
        <begin position="376"/>
        <end position="387"/>
    </location>
</feature>
<feature type="compositionally biased region" description="Polar residues" evidence="9">
    <location>
        <begin position="249"/>
        <end position="259"/>
    </location>
</feature>
<protein>
    <submittedName>
        <fullName evidence="10">Uncharacterized protein</fullName>
    </submittedName>
</protein>
<evidence type="ECO:0000256" key="7">
    <source>
        <dbReference type="ARBA" id="ARBA00023163"/>
    </source>
</evidence>
<evidence type="ECO:0000256" key="6">
    <source>
        <dbReference type="ARBA" id="ARBA00023015"/>
    </source>
</evidence>
<feature type="compositionally biased region" description="Polar residues" evidence="9">
    <location>
        <begin position="276"/>
        <end position="294"/>
    </location>
</feature>
<organism evidence="10 11">
    <name type="scientific">Heterodermia speciosa</name>
    <dbReference type="NCBI Taxonomy" id="116794"/>
    <lineage>
        <taxon>Eukaryota</taxon>
        <taxon>Fungi</taxon>
        <taxon>Dikarya</taxon>
        <taxon>Ascomycota</taxon>
        <taxon>Pezizomycotina</taxon>
        <taxon>Lecanoromycetes</taxon>
        <taxon>OSLEUM clade</taxon>
        <taxon>Lecanoromycetidae</taxon>
        <taxon>Caliciales</taxon>
        <taxon>Physciaceae</taxon>
        <taxon>Heterodermia</taxon>
    </lineage>
</organism>
<comment type="subcellular location">
    <subcellularLocation>
        <location evidence="2">Cytoplasm</location>
    </subcellularLocation>
    <subcellularLocation>
        <location evidence="1">Nucleus</location>
    </subcellularLocation>
</comment>
<dbReference type="GO" id="GO:0005737">
    <property type="term" value="C:cytoplasm"/>
    <property type="evidence" value="ECO:0007669"/>
    <property type="project" value="UniProtKB-SubCell"/>
</dbReference>
<evidence type="ECO:0000256" key="2">
    <source>
        <dbReference type="ARBA" id="ARBA00004496"/>
    </source>
</evidence>
<proteinExistence type="inferred from homology"/>
<feature type="region of interest" description="Disordered" evidence="9">
    <location>
        <begin position="1"/>
        <end position="61"/>
    </location>
</feature>
<keyword evidence="8" id="KW-0539">Nucleus</keyword>
<accession>A0A8H3FI57</accession>
<dbReference type="OrthoDB" id="2359117at2759"/>
<keyword evidence="4" id="KW-0963">Cytoplasm</keyword>
<feature type="region of interest" description="Disordered" evidence="9">
    <location>
        <begin position="365"/>
        <end position="461"/>
    </location>
</feature>
<feature type="compositionally biased region" description="Basic and acidic residues" evidence="9">
    <location>
        <begin position="393"/>
        <end position="403"/>
    </location>
</feature>
<keyword evidence="6" id="KW-0805">Transcription regulation</keyword>
<evidence type="ECO:0000313" key="11">
    <source>
        <dbReference type="Proteomes" id="UP000664521"/>
    </source>
</evidence>
<evidence type="ECO:0000256" key="1">
    <source>
        <dbReference type="ARBA" id="ARBA00004123"/>
    </source>
</evidence>
<evidence type="ECO:0000313" key="10">
    <source>
        <dbReference type="EMBL" id="CAF9926411.1"/>
    </source>
</evidence>
<evidence type="ECO:0000256" key="8">
    <source>
        <dbReference type="ARBA" id="ARBA00023242"/>
    </source>
</evidence>
<evidence type="ECO:0000256" key="3">
    <source>
        <dbReference type="ARBA" id="ARBA00006922"/>
    </source>
</evidence>
<dbReference type="InterPro" id="IPR039198">
    <property type="entry name" value="Srl3/Whi5"/>
</dbReference>
<dbReference type="PANTHER" id="PTHR28246">
    <property type="entry name" value="G1-SPECIFIC TRANSCRIPTIONAL REPRESSOR WHI5-RELATED"/>
    <property type="match status" value="1"/>
</dbReference>
<feature type="compositionally biased region" description="Polar residues" evidence="9">
    <location>
        <begin position="200"/>
        <end position="225"/>
    </location>
</feature>
<evidence type="ECO:0000256" key="9">
    <source>
        <dbReference type="SAM" id="MobiDB-lite"/>
    </source>
</evidence>
<feature type="compositionally biased region" description="Low complexity" evidence="9">
    <location>
        <begin position="320"/>
        <end position="334"/>
    </location>
</feature>
<keyword evidence="7" id="KW-0804">Transcription</keyword>
<dbReference type="GO" id="GO:0000082">
    <property type="term" value="P:G1/S transition of mitotic cell cycle"/>
    <property type="evidence" value="ECO:0007669"/>
    <property type="project" value="InterPro"/>
</dbReference>
<comment type="similarity">
    <text evidence="3">Belongs to the WHI5/NRM1 family.</text>
</comment>
<dbReference type="Proteomes" id="UP000664521">
    <property type="component" value="Unassembled WGS sequence"/>
</dbReference>
<dbReference type="EMBL" id="CAJPDS010000041">
    <property type="protein sequence ID" value="CAF9926411.1"/>
    <property type="molecule type" value="Genomic_DNA"/>
</dbReference>
<keyword evidence="5" id="KW-0678">Repressor</keyword>
<dbReference type="AlphaFoldDB" id="A0A8H3FI57"/>
<gene>
    <name evidence="10" type="ORF">HETSPECPRED_006327</name>
</gene>
<name>A0A8H3FI57_9LECA</name>
<evidence type="ECO:0000256" key="4">
    <source>
        <dbReference type="ARBA" id="ARBA00022490"/>
    </source>
</evidence>
<feature type="compositionally biased region" description="Polar residues" evidence="9">
    <location>
        <begin position="44"/>
        <end position="56"/>
    </location>
</feature>
<evidence type="ECO:0000256" key="5">
    <source>
        <dbReference type="ARBA" id="ARBA00022491"/>
    </source>
</evidence>
<feature type="compositionally biased region" description="Low complexity" evidence="9">
    <location>
        <begin position="9"/>
        <end position="21"/>
    </location>
</feature>
<sequence length="461" mass="49964">MAFDRHCASHSQSSSFNGSQESQHRPISGGSLTSSQDRPPRDITPSTSLSNPSSQEHLAGQMEKPHDYIVPRAPKAPTMLDTRFSQAPVANMVSSAGDYTSAPKRTADGYIKQGNLISPTIHVKSNTNEHSRTSSTVSQGSQIGELSSALKTRLTYAMVKVQNGWETRNLNELESHITSAQASPISTTSTLRQPHEFSRPGSSSTQPDRSSGGFMQSSERSTATATPEHLSTAPHHHVGTAGLDYAYPQPTSAIQSPPSAKSGRTYESFWREHSHSNSTSGPIRSSLSKPTTPSLAPPVDITPRIAARRKNASSSQQRAPRLNTNTTTNTHPTLPVTPPPPQVRTPRQNTAEDIDAIETLVFMSSPKNSGYHPSPQRVNQNSQSSMPKTPLRQHIESFVERRAGFPTEQEADLSSPGDGRVPRLQSEADIDRMLDEMSDGSSSSGEDDAMDSGTRRARLRV</sequence>
<dbReference type="GO" id="GO:0003712">
    <property type="term" value="F:transcription coregulator activity"/>
    <property type="evidence" value="ECO:0007669"/>
    <property type="project" value="TreeGrafter"/>
</dbReference>
<dbReference type="PANTHER" id="PTHR28246:SF1">
    <property type="entry name" value="G1-SPECIFIC TRANSCRIPTIONAL REPRESSOR WHI5-RELATED"/>
    <property type="match status" value="1"/>
</dbReference>
<feature type="region of interest" description="Disordered" evidence="9">
    <location>
        <begin position="178"/>
        <end position="347"/>
    </location>
</feature>
<dbReference type="InterPro" id="IPR013734">
    <property type="entry name" value="TF_Nrm1/Whi5"/>
</dbReference>
<comment type="caution">
    <text evidence="10">The sequence shown here is derived from an EMBL/GenBank/DDBJ whole genome shotgun (WGS) entry which is preliminary data.</text>
</comment>
<dbReference type="Pfam" id="PF08528">
    <property type="entry name" value="Whi5"/>
    <property type="match status" value="1"/>
</dbReference>
<reference evidence="10" key="1">
    <citation type="submission" date="2021-03" db="EMBL/GenBank/DDBJ databases">
        <authorList>
            <person name="Tagirdzhanova G."/>
        </authorList>
    </citation>
    <scope>NUCLEOTIDE SEQUENCE</scope>
</reference>
<dbReference type="GO" id="GO:0033309">
    <property type="term" value="C:SBF transcription complex"/>
    <property type="evidence" value="ECO:0007669"/>
    <property type="project" value="TreeGrafter"/>
</dbReference>